<dbReference type="Proteomes" id="UP001469553">
    <property type="component" value="Unassembled WGS sequence"/>
</dbReference>
<reference evidence="5 6" key="1">
    <citation type="submission" date="2021-06" db="EMBL/GenBank/DDBJ databases">
        <authorList>
            <person name="Palmer J.M."/>
        </authorList>
    </citation>
    <scope>NUCLEOTIDE SEQUENCE [LARGE SCALE GENOMIC DNA]</scope>
    <source>
        <strain evidence="5 6">AS_MEX2019</strain>
        <tissue evidence="5">Muscle</tissue>
    </source>
</reference>
<feature type="domain" description="Laminin EGF-like" evidence="4">
    <location>
        <begin position="185"/>
        <end position="236"/>
    </location>
</feature>
<proteinExistence type="predicted"/>
<feature type="disulfide bond" evidence="3">
    <location>
        <begin position="50"/>
        <end position="59"/>
    </location>
</feature>
<dbReference type="PANTHER" id="PTHR10574:SF274">
    <property type="entry name" value="USHERIN"/>
    <property type="match status" value="1"/>
</dbReference>
<dbReference type="Pfam" id="PF00053">
    <property type="entry name" value="EGF_laminin"/>
    <property type="match status" value="7"/>
</dbReference>
<evidence type="ECO:0000256" key="2">
    <source>
        <dbReference type="ARBA" id="ARBA00023292"/>
    </source>
</evidence>
<feature type="disulfide bond" evidence="3">
    <location>
        <begin position="259"/>
        <end position="268"/>
    </location>
</feature>
<feature type="domain" description="Laminin EGF-like" evidence="4">
    <location>
        <begin position="343"/>
        <end position="390"/>
    </location>
</feature>
<evidence type="ECO:0000256" key="3">
    <source>
        <dbReference type="PROSITE-ProRule" id="PRU00460"/>
    </source>
</evidence>
<evidence type="ECO:0000259" key="4">
    <source>
        <dbReference type="PROSITE" id="PS50027"/>
    </source>
</evidence>
<dbReference type="SMART" id="SM00180">
    <property type="entry name" value="EGF_Lam"/>
    <property type="match status" value="7"/>
</dbReference>
<name>A0ABV0Y343_9TELE</name>
<sequence length="390" mass="41095">KNCELCISGFFRQQDSDPTSAHVCQPCNCNTAGTVKGNTECAQIGGQCNCKAAVTGRNCSNCLPGWYGLSATNPNGCTSCNCSDQGTVSTSSTGAVSICNHYTGQCQCKLHVTGLSCDHCEFGYWNLSHPDGCIPCNCDPLGSLSSFCEPDGGHCECKPGVGGRQCDSCGRGLYGLRLEGPCAPCNCSHDGTVPGANCDPYTGQCVCKKHVEGHHCDSCRHGYHTLEQRNSLGCLPCVCDISGTVSEGVCDMKTGQCPCKEGVEGAHCSSCAQNFYNSSLDLERGLSHGCVPCICDPRGTVTGSTCDSTTGQCVCIPSRHGKDCSSCRPGFYLTPDYSMCLECDCHPMGAVQLSCESQNGQCVCAHPSVGGRRCDQCREMFFGFNPGLGR</sequence>
<accession>A0ABV0Y343</accession>
<protein>
    <recommendedName>
        <fullName evidence="4">Laminin EGF-like domain-containing protein</fullName>
    </recommendedName>
</protein>
<organism evidence="5 6">
    <name type="scientific">Ameca splendens</name>
    <dbReference type="NCBI Taxonomy" id="208324"/>
    <lineage>
        <taxon>Eukaryota</taxon>
        <taxon>Metazoa</taxon>
        <taxon>Chordata</taxon>
        <taxon>Craniata</taxon>
        <taxon>Vertebrata</taxon>
        <taxon>Euteleostomi</taxon>
        <taxon>Actinopterygii</taxon>
        <taxon>Neopterygii</taxon>
        <taxon>Teleostei</taxon>
        <taxon>Neoteleostei</taxon>
        <taxon>Acanthomorphata</taxon>
        <taxon>Ovalentaria</taxon>
        <taxon>Atherinomorphae</taxon>
        <taxon>Cyprinodontiformes</taxon>
        <taxon>Goodeidae</taxon>
        <taxon>Ameca</taxon>
    </lineage>
</organism>
<evidence type="ECO:0000313" key="6">
    <source>
        <dbReference type="Proteomes" id="UP001469553"/>
    </source>
</evidence>
<feature type="disulfide bond" evidence="3">
    <location>
        <begin position="207"/>
        <end position="216"/>
    </location>
</feature>
<keyword evidence="2 3" id="KW-0424">Laminin EGF-like domain</keyword>
<comment type="caution">
    <text evidence="3">Lacks conserved residue(s) required for the propagation of feature annotation.</text>
</comment>
<feature type="domain" description="Laminin EGF-like" evidence="4">
    <location>
        <begin position="237"/>
        <end position="292"/>
    </location>
</feature>
<feature type="disulfide bond" evidence="3">
    <location>
        <begin position="157"/>
        <end position="166"/>
    </location>
</feature>
<feature type="disulfide bond" evidence="3">
    <location>
        <begin position="343"/>
        <end position="355"/>
    </location>
</feature>
<dbReference type="PANTHER" id="PTHR10574">
    <property type="entry name" value="NETRIN/LAMININ-RELATED"/>
    <property type="match status" value="1"/>
</dbReference>
<comment type="caution">
    <text evidence="5">The sequence shown here is derived from an EMBL/GenBank/DDBJ whole genome shotgun (WGS) entry which is preliminary data.</text>
</comment>
<evidence type="ECO:0000313" key="5">
    <source>
        <dbReference type="EMBL" id="MEQ2288179.1"/>
    </source>
</evidence>
<evidence type="ECO:0000256" key="1">
    <source>
        <dbReference type="ARBA" id="ARBA00023157"/>
    </source>
</evidence>
<feature type="domain" description="Laminin EGF-like" evidence="4">
    <location>
        <begin position="80"/>
        <end position="135"/>
    </location>
</feature>
<dbReference type="EMBL" id="JAHRIP010020475">
    <property type="protein sequence ID" value="MEQ2288179.1"/>
    <property type="molecule type" value="Genomic_DNA"/>
</dbReference>
<dbReference type="SUPFAM" id="SSF57196">
    <property type="entry name" value="EGF/Laminin"/>
    <property type="match status" value="7"/>
</dbReference>
<dbReference type="Gene3D" id="2.10.25.10">
    <property type="entry name" value="Laminin"/>
    <property type="match status" value="7"/>
</dbReference>
<gene>
    <name evidence="5" type="ORF">AMECASPLE_020158</name>
</gene>
<dbReference type="InterPro" id="IPR002049">
    <property type="entry name" value="LE_dom"/>
</dbReference>
<dbReference type="PRINTS" id="PR00011">
    <property type="entry name" value="EGFLAMININ"/>
</dbReference>
<feature type="disulfide bond" evidence="3">
    <location>
        <begin position="345"/>
        <end position="362"/>
    </location>
</feature>
<feature type="non-terminal residue" evidence="5">
    <location>
        <position position="1"/>
    </location>
</feature>
<keyword evidence="6" id="KW-1185">Reference proteome</keyword>
<dbReference type="PROSITE" id="PS01248">
    <property type="entry name" value="EGF_LAM_1"/>
    <property type="match status" value="3"/>
</dbReference>
<dbReference type="InterPro" id="IPR050440">
    <property type="entry name" value="Laminin/Netrin_ECM"/>
</dbReference>
<feature type="disulfide bond" evidence="3">
    <location>
        <begin position="136"/>
        <end position="148"/>
    </location>
</feature>
<dbReference type="CDD" id="cd00055">
    <property type="entry name" value="EGF_Lam"/>
    <property type="match status" value="7"/>
</dbReference>
<feature type="disulfide bond" evidence="3">
    <location>
        <begin position="108"/>
        <end position="117"/>
    </location>
</feature>
<keyword evidence="1 3" id="KW-1015">Disulfide bond</keyword>
<feature type="domain" description="Laminin EGF-like" evidence="4">
    <location>
        <begin position="136"/>
        <end position="184"/>
    </location>
</feature>
<feature type="disulfide bond" evidence="3">
    <location>
        <begin position="138"/>
        <end position="155"/>
    </location>
</feature>
<feature type="domain" description="Laminin EGF-like" evidence="4">
    <location>
        <begin position="27"/>
        <end position="79"/>
    </location>
</feature>
<dbReference type="PROSITE" id="PS50027">
    <property type="entry name" value="EGF_LAM_2"/>
    <property type="match status" value="6"/>
</dbReference>